<dbReference type="RefSeq" id="WP_157567049.1">
    <property type="nucleotide sequence ID" value="NZ_WQKZ01000003.1"/>
</dbReference>
<evidence type="ECO:0000313" key="3">
    <source>
        <dbReference type="Proteomes" id="UP000441336"/>
    </source>
</evidence>
<sequence length="135" mass="14435">MEKRIPTPAPPQPAAVIRLKDALALLDGPAPVAVRWVKCDVRRQTGGDFGSLPAARLGRGNRPAVAQLRTPTAAEETEADRADVAADGQVPVPTGTKDPAHWHNATRNLVNTATGKLVKVHIYLLTHVAGRKVYL</sequence>
<dbReference type="AlphaFoldDB" id="A0A7K1TH45"/>
<keyword evidence="3" id="KW-1185">Reference proteome</keyword>
<feature type="region of interest" description="Disordered" evidence="1">
    <location>
        <begin position="60"/>
        <end position="101"/>
    </location>
</feature>
<accession>A0A7K1TH45</accession>
<gene>
    <name evidence="2" type="ORF">GO988_15510</name>
</gene>
<proteinExistence type="predicted"/>
<comment type="caution">
    <text evidence="2">The sequence shown here is derived from an EMBL/GenBank/DDBJ whole genome shotgun (WGS) entry which is preliminary data.</text>
</comment>
<protein>
    <submittedName>
        <fullName evidence="2">Uncharacterized protein</fullName>
    </submittedName>
</protein>
<evidence type="ECO:0000313" key="2">
    <source>
        <dbReference type="EMBL" id="MVN77740.1"/>
    </source>
</evidence>
<dbReference type="Proteomes" id="UP000441336">
    <property type="component" value="Unassembled WGS sequence"/>
</dbReference>
<reference evidence="2 3" key="1">
    <citation type="submission" date="2019-12" db="EMBL/GenBank/DDBJ databases">
        <title>Hymenobacter sp. HMF4947 Genome sequencing and assembly.</title>
        <authorList>
            <person name="Kang H."/>
            <person name="Cha I."/>
            <person name="Kim H."/>
            <person name="Joh K."/>
        </authorList>
    </citation>
    <scope>NUCLEOTIDE SEQUENCE [LARGE SCALE GENOMIC DNA]</scope>
    <source>
        <strain evidence="2 3">HMF4947</strain>
    </source>
</reference>
<dbReference type="EMBL" id="WQKZ01000003">
    <property type="protein sequence ID" value="MVN77740.1"/>
    <property type="molecule type" value="Genomic_DNA"/>
</dbReference>
<organism evidence="2 3">
    <name type="scientific">Hymenobacter ginkgonis</name>
    <dbReference type="NCBI Taxonomy" id="2682976"/>
    <lineage>
        <taxon>Bacteria</taxon>
        <taxon>Pseudomonadati</taxon>
        <taxon>Bacteroidota</taxon>
        <taxon>Cytophagia</taxon>
        <taxon>Cytophagales</taxon>
        <taxon>Hymenobacteraceae</taxon>
        <taxon>Hymenobacter</taxon>
    </lineage>
</organism>
<name>A0A7K1TH45_9BACT</name>
<evidence type="ECO:0000256" key="1">
    <source>
        <dbReference type="SAM" id="MobiDB-lite"/>
    </source>
</evidence>